<evidence type="ECO:0000313" key="5">
    <source>
        <dbReference type="EMBL" id="TDD29693.1"/>
    </source>
</evidence>
<keyword evidence="6" id="KW-1185">Reference proteome</keyword>
<dbReference type="InterPro" id="IPR050641">
    <property type="entry name" value="RIFMO-like"/>
</dbReference>
<dbReference type="PANTHER" id="PTHR43004:SF19">
    <property type="entry name" value="BINDING MONOOXYGENASE, PUTATIVE (JCVI)-RELATED"/>
    <property type="match status" value="1"/>
</dbReference>
<dbReference type="AlphaFoldDB" id="A0A4R4XFW5"/>
<dbReference type="GO" id="GO:0071949">
    <property type="term" value="F:FAD binding"/>
    <property type="evidence" value="ECO:0007669"/>
    <property type="project" value="InterPro"/>
</dbReference>
<dbReference type="Gene3D" id="3.50.50.60">
    <property type="entry name" value="FAD/NAD(P)-binding domain"/>
    <property type="match status" value="1"/>
</dbReference>
<evidence type="ECO:0000256" key="2">
    <source>
        <dbReference type="ARBA" id="ARBA00022630"/>
    </source>
</evidence>
<dbReference type="OrthoDB" id="9791689at2"/>
<dbReference type="SUPFAM" id="SSF51905">
    <property type="entry name" value="FAD/NAD(P)-binding domain"/>
    <property type="match status" value="1"/>
</dbReference>
<evidence type="ECO:0000256" key="1">
    <source>
        <dbReference type="ARBA" id="ARBA00001974"/>
    </source>
</evidence>
<gene>
    <name evidence="5" type="ORF">E1218_03650</name>
</gene>
<comment type="cofactor">
    <cofactor evidence="1">
        <name>FAD</name>
        <dbReference type="ChEBI" id="CHEBI:57692"/>
    </cofactor>
</comment>
<dbReference type="InterPro" id="IPR036188">
    <property type="entry name" value="FAD/NAD-bd_sf"/>
</dbReference>
<keyword evidence="3" id="KW-0274">FAD</keyword>
<reference evidence="5 6" key="1">
    <citation type="submission" date="2019-02" db="EMBL/GenBank/DDBJ databases">
        <title>Draft genome sequences of novel Actinobacteria.</title>
        <authorList>
            <person name="Sahin N."/>
            <person name="Ay H."/>
            <person name="Saygin H."/>
        </authorList>
    </citation>
    <scope>NUCLEOTIDE SEQUENCE [LARGE SCALE GENOMIC DNA]</scope>
    <source>
        <strain evidence="5 6">16K104</strain>
    </source>
</reference>
<dbReference type="Pfam" id="PF01494">
    <property type="entry name" value="FAD_binding_3"/>
    <property type="match status" value="1"/>
</dbReference>
<keyword evidence="2" id="KW-0285">Flavoprotein</keyword>
<evidence type="ECO:0000313" key="6">
    <source>
        <dbReference type="Proteomes" id="UP000295172"/>
    </source>
</evidence>
<dbReference type="Proteomes" id="UP000295172">
    <property type="component" value="Unassembled WGS sequence"/>
</dbReference>
<organism evidence="5 6">
    <name type="scientific">Kribbella turkmenica</name>
    <dbReference type="NCBI Taxonomy" id="2530375"/>
    <lineage>
        <taxon>Bacteria</taxon>
        <taxon>Bacillati</taxon>
        <taxon>Actinomycetota</taxon>
        <taxon>Actinomycetes</taxon>
        <taxon>Propionibacteriales</taxon>
        <taxon>Kribbellaceae</taxon>
        <taxon>Kribbella</taxon>
    </lineage>
</organism>
<dbReference type="PANTHER" id="PTHR43004">
    <property type="entry name" value="TRK SYSTEM POTASSIUM UPTAKE PROTEIN"/>
    <property type="match status" value="1"/>
</dbReference>
<accession>A0A4R4XFW5</accession>
<dbReference type="InterPro" id="IPR002938">
    <property type="entry name" value="FAD-bd"/>
</dbReference>
<sequence>MTDVDVLVVGGGPAGLMLAGELRLAGVRVAVLERAPRPRETAKANGLAGQILELLRGPAGRRDADPAGRRRRLGR</sequence>
<evidence type="ECO:0000259" key="4">
    <source>
        <dbReference type="Pfam" id="PF01494"/>
    </source>
</evidence>
<name>A0A4R4XFW5_9ACTN</name>
<proteinExistence type="predicted"/>
<comment type="caution">
    <text evidence="5">The sequence shown here is derived from an EMBL/GenBank/DDBJ whole genome shotgun (WGS) entry which is preliminary data.</text>
</comment>
<feature type="domain" description="FAD-binding" evidence="4">
    <location>
        <begin position="3"/>
        <end position="56"/>
    </location>
</feature>
<dbReference type="GO" id="GO:0016709">
    <property type="term" value="F:oxidoreductase activity, acting on paired donors, with incorporation or reduction of molecular oxygen, NAD(P)H as one donor, and incorporation of one atom of oxygen"/>
    <property type="evidence" value="ECO:0007669"/>
    <property type="project" value="UniProtKB-ARBA"/>
</dbReference>
<protein>
    <submittedName>
        <fullName evidence="5">FAD-dependent oxidoreductase</fullName>
    </submittedName>
</protein>
<dbReference type="EMBL" id="SMKR01000009">
    <property type="protein sequence ID" value="TDD29693.1"/>
    <property type="molecule type" value="Genomic_DNA"/>
</dbReference>
<evidence type="ECO:0000256" key="3">
    <source>
        <dbReference type="ARBA" id="ARBA00022827"/>
    </source>
</evidence>